<evidence type="ECO:0000313" key="1">
    <source>
        <dbReference type="EMBL" id="EPS31054.1"/>
    </source>
</evidence>
<organism evidence="1 2">
    <name type="scientific">Penicillium oxalicum (strain 114-2 / CGMCC 5302)</name>
    <name type="common">Penicillium decumbens</name>
    <dbReference type="NCBI Taxonomy" id="933388"/>
    <lineage>
        <taxon>Eukaryota</taxon>
        <taxon>Fungi</taxon>
        <taxon>Dikarya</taxon>
        <taxon>Ascomycota</taxon>
        <taxon>Pezizomycotina</taxon>
        <taxon>Eurotiomycetes</taxon>
        <taxon>Eurotiomycetidae</taxon>
        <taxon>Eurotiales</taxon>
        <taxon>Aspergillaceae</taxon>
        <taxon>Penicillium</taxon>
    </lineage>
</organism>
<reference evidence="1 2" key="1">
    <citation type="journal article" date="2013" name="PLoS ONE">
        <title>Genomic and secretomic analyses reveal unique features of the lignocellulolytic enzyme system of Penicillium decumbens.</title>
        <authorList>
            <person name="Liu G."/>
            <person name="Zhang L."/>
            <person name="Wei X."/>
            <person name="Zou G."/>
            <person name="Qin Y."/>
            <person name="Ma L."/>
            <person name="Li J."/>
            <person name="Zheng H."/>
            <person name="Wang S."/>
            <person name="Wang C."/>
            <person name="Xun L."/>
            <person name="Zhao G.-P."/>
            <person name="Zhou Z."/>
            <person name="Qu Y."/>
        </authorList>
    </citation>
    <scope>NUCLEOTIDE SEQUENCE [LARGE SCALE GENOMIC DNA]</scope>
    <source>
        <strain evidence="2">114-2 / CGMCC 5302</strain>
    </source>
</reference>
<dbReference type="AlphaFoldDB" id="S7ZL50"/>
<keyword evidence="2" id="KW-1185">Reference proteome</keyword>
<evidence type="ECO:0000313" key="2">
    <source>
        <dbReference type="Proteomes" id="UP000019376"/>
    </source>
</evidence>
<sequence length="93" mass="10171">MVRLTSTGGTLGPSKPDRQVYNRTELQPKVTLAAGRNRAKWYEAKISDTYMSNRGRSSVTYAVLVMVDPLLSSDACSSSPKAGNTYCVGPNYY</sequence>
<gene>
    <name evidence="1" type="ORF">PDE_06008</name>
</gene>
<dbReference type="HOGENOM" id="CLU_2400372_0_0_1"/>
<proteinExistence type="predicted"/>
<dbReference type="Proteomes" id="UP000019376">
    <property type="component" value="Unassembled WGS sequence"/>
</dbReference>
<protein>
    <submittedName>
        <fullName evidence="1">Uncharacterized protein</fullName>
    </submittedName>
</protein>
<accession>S7ZL50</accession>
<name>S7ZL50_PENO1</name>
<dbReference type="EMBL" id="KB644412">
    <property type="protein sequence ID" value="EPS31054.1"/>
    <property type="molecule type" value="Genomic_DNA"/>
</dbReference>
<dbReference type="PhylomeDB" id="S7ZL50"/>